<sequence>MLGLDSAGKTTILSKLDLGEIIVSILCIGFLYETIENPRLSMTIWDLGFSDKRPLYNQFYDNAEGIIFVVDSNDRNRISQAREDLQKLIYDEKLYDLPLLIYANKQDIITAMSVGEVADKLGVKNNEKNCYVQGSSAIDGFGIFEGLEWILKIIQDNDKDKFTKNL</sequence>
<dbReference type="InterPro" id="IPR006689">
    <property type="entry name" value="Small_GTPase_ARF/SAR"/>
</dbReference>
<dbReference type="AlphaFoldDB" id="A0A1R2B4G5"/>
<evidence type="ECO:0008006" key="8">
    <source>
        <dbReference type="Google" id="ProtNLM"/>
    </source>
</evidence>
<dbReference type="GO" id="GO:0003924">
    <property type="term" value="F:GTPase activity"/>
    <property type="evidence" value="ECO:0007669"/>
    <property type="project" value="InterPro"/>
</dbReference>
<proteinExistence type="inferred from homology"/>
<dbReference type="EMBL" id="MPUH01000978">
    <property type="protein sequence ID" value="OMJ71565.1"/>
    <property type="molecule type" value="Genomic_DNA"/>
</dbReference>
<dbReference type="OrthoDB" id="2011769at2759"/>
<protein>
    <recommendedName>
        <fullName evidence="8">ADP-ribosylation factor</fullName>
    </recommendedName>
</protein>
<evidence type="ECO:0000313" key="7">
    <source>
        <dbReference type="Proteomes" id="UP000187209"/>
    </source>
</evidence>
<keyword evidence="5" id="KW-0479">Metal-binding</keyword>
<gene>
    <name evidence="6" type="ORF">SteCoe_30183</name>
</gene>
<name>A0A1R2B4G5_9CILI</name>
<dbReference type="InterPro" id="IPR027417">
    <property type="entry name" value="P-loop_NTPase"/>
</dbReference>
<dbReference type="InterPro" id="IPR024156">
    <property type="entry name" value="Small_GTPase_ARF"/>
</dbReference>
<evidence type="ECO:0000256" key="5">
    <source>
        <dbReference type="PIRSR" id="PIRSR606689-2"/>
    </source>
</evidence>
<dbReference type="GO" id="GO:0005525">
    <property type="term" value="F:GTP binding"/>
    <property type="evidence" value="ECO:0007669"/>
    <property type="project" value="UniProtKB-KW"/>
</dbReference>
<dbReference type="GO" id="GO:0030010">
    <property type="term" value="P:establishment of cell polarity"/>
    <property type="evidence" value="ECO:0007669"/>
    <property type="project" value="UniProtKB-ARBA"/>
</dbReference>
<dbReference type="SMART" id="SM00178">
    <property type="entry name" value="SAR"/>
    <property type="match status" value="1"/>
</dbReference>
<accession>A0A1R2B4G5</accession>
<dbReference type="SMART" id="SM00177">
    <property type="entry name" value="ARF"/>
    <property type="match status" value="1"/>
</dbReference>
<evidence type="ECO:0000313" key="6">
    <source>
        <dbReference type="EMBL" id="OMJ71565.1"/>
    </source>
</evidence>
<comment type="caution">
    <text evidence="6">The sequence shown here is derived from an EMBL/GenBank/DDBJ whole genome shotgun (WGS) entry which is preliminary data.</text>
</comment>
<dbReference type="PRINTS" id="PR00328">
    <property type="entry name" value="SAR1GTPBP"/>
</dbReference>
<keyword evidence="3 4" id="KW-0342">GTP-binding</keyword>
<reference evidence="6 7" key="1">
    <citation type="submission" date="2016-11" db="EMBL/GenBank/DDBJ databases">
        <title>The macronuclear genome of Stentor coeruleus: a giant cell with tiny introns.</title>
        <authorList>
            <person name="Slabodnick M."/>
            <person name="Ruby J.G."/>
            <person name="Reiff S.B."/>
            <person name="Swart E.C."/>
            <person name="Gosai S."/>
            <person name="Prabakaran S."/>
            <person name="Witkowska E."/>
            <person name="Larue G.E."/>
            <person name="Fisher S."/>
            <person name="Freeman R.M."/>
            <person name="Gunawardena J."/>
            <person name="Chu W."/>
            <person name="Stover N.A."/>
            <person name="Gregory B.D."/>
            <person name="Nowacki M."/>
            <person name="Derisi J."/>
            <person name="Roy S.W."/>
            <person name="Marshall W.F."/>
            <person name="Sood P."/>
        </authorList>
    </citation>
    <scope>NUCLEOTIDE SEQUENCE [LARGE SCALE GENOMIC DNA]</scope>
    <source>
        <strain evidence="6">WM001</strain>
    </source>
</reference>
<evidence type="ECO:0000256" key="1">
    <source>
        <dbReference type="ARBA" id="ARBA00010290"/>
    </source>
</evidence>
<evidence type="ECO:0000256" key="4">
    <source>
        <dbReference type="PIRSR" id="PIRSR606689-1"/>
    </source>
</evidence>
<dbReference type="Gene3D" id="3.40.50.300">
    <property type="entry name" value="P-loop containing nucleotide triphosphate hydrolases"/>
    <property type="match status" value="1"/>
</dbReference>
<keyword evidence="2 4" id="KW-0547">Nucleotide-binding</keyword>
<feature type="binding site" evidence="5">
    <location>
        <position position="10"/>
    </location>
    <ligand>
        <name>Mg(2+)</name>
        <dbReference type="ChEBI" id="CHEBI:18420"/>
    </ligand>
</feature>
<keyword evidence="5" id="KW-0460">Magnesium</keyword>
<dbReference type="Proteomes" id="UP000187209">
    <property type="component" value="Unassembled WGS sequence"/>
</dbReference>
<evidence type="ECO:0000256" key="3">
    <source>
        <dbReference type="ARBA" id="ARBA00023134"/>
    </source>
</evidence>
<organism evidence="6 7">
    <name type="scientific">Stentor coeruleus</name>
    <dbReference type="NCBI Taxonomy" id="5963"/>
    <lineage>
        <taxon>Eukaryota</taxon>
        <taxon>Sar</taxon>
        <taxon>Alveolata</taxon>
        <taxon>Ciliophora</taxon>
        <taxon>Postciliodesmatophora</taxon>
        <taxon>Heterotrichea</taxon>
        <taxon>Heterotrichida</taxon>
        <taxon>Stentoridae</taxon>
        <taxon>Stentor</taxon>
    </lineage>
</organism>
<comment type="similarity">
    <text evidence="1">Belongs to the small GTPase superfamily. Arf family.</text>
</comment>
<feature type="binding site" evidence="4">
    <location>
        <begin position="104"/>
        <end position="107"/>
    </location>
    <ligand>
        <name>GTP</name>
        <dbReference type="ChEBI" id="CHEBI:37565"/>
    </ligand>
</feature>
<keyword evidence="7" id="KW-1185">Reference proteome</keyword>
<feature type="binding site" evidence="4">
    <location>
        <begin position="3"/>
        <end position="10"/>
    </location>
    <ligand>
        <name>GTP</name>
        <dbReference type="ChEBI" id="CHEBI:37565"/>
    </ligand>
</feature>
<evidence type="ECO:0000256" key="2">
    <source>
        <dbReference type="ARBA" id="ARBA00022741"/>
    </source>
</evidence>
<dbReference type="PANTHER" id="PTHR11711">
    <property type="entry name" value="ADP RIBOSYLATION FACTOR-RELATED"/>
    <property type="match status" value="1"/>
</dbReference>
<dbReference type="PROSITE" id="PS51417">
    <property type="entry name" value="ARF"/>
    <property type="match status" value="1"/>
</dbReference>
<dbReference type="SUPFAM" id="SSF52540">
    <property type="entry name" value="P-loop containing nucleoside triphosphate hydrolases"/>
    <property type="match status" value="1"/>
</dbReference>
<dbReference type="FunFam" id="3.40.50.300:FF:000412">
    <property type="entry name" value="ADP-ribosylation factor 1"/>
    <property type="match status" value="1"/>
</dbReference>
<dbReference type="Pfam" id="PF00025">
    <property type="entry name" value="Arf"/>
    <property type="match status" value="1"/>
</dbReference>
<dbReference type="GO" id="GO:0046872">
    <property type="term" value="F:metal ion binding"/>
    <property type="evidence" value="ECO:0007669"/>
    <property type="project" value="UniProtKB-KW"/>
</dbReference>